<organism evidence="1 2">
    <name type="scientific">Anthostomella pinea</name>
    <dbReference type="NCBI Taxonomy" id="933095"/>
    <lineage>
        <taxon>Eukaryota</taxon>
        <taxon>Fungi</taxon>
        <taxon>Dikarya</taxon>
        <taxon>Ascomycota</taxon>
        <taxon>Pezizomycotina</taxon>
        <taxon>Sordariomycetes</taxon>
        <taxon>Xylariomycetidae</taxon>
        <taxon>Xylariales</taxon>
        <taxon>Xylariaceae</taxon>
        <taxon>Anthostomella</taxon>
    </lineage>
</organism>
<evidence type="ECO:0000313" key="2">
    <source>
        <dbReference type="Proteomes" id="UP001295740"/>
    </source>
</evidence>
<sequence>MTDASPSPAFYRFAEELLNSLRLAHPRVAYLARLNSELFRCIKLPVDPKQEVLFRYSIDSWALSEEDVRAVAGEERRCSASAGEARDDSGRCVSGGGMTLMMLMRGTAEAPLGDELFGLAISCVIDAGIRPTALTLQYDTLGDFEWVGSPAVYQNPRCAADKRRILEYLHESTLPDWNQLDLSRTTKVLFQPWSLTPRDRRLDPGELWDDEVNVAAKTGAVLAALQVKCGPSVRDLQIEDGCPHVLPDSSSSSSFANASHSSKNHPPALPELQHLSLGYCTLCAKPFANLLSHSPKLTRLEMRSTRLEGQHSGWKCIFTAIRDHANTNGMALSFDQVITSDYCETSLELQTSEYREREPVLDSDRVEDAGYCLEGYLCGCNEWNEALN</sequence>
<dbReference type="Proteomes" id="UP001295740">
    <property type="component" value="Unassembled WGS sequence"/>
</dbReference>
<protein>
    <submittedName>
        <fullName evidence="1">Uu.00g134220.m01.CDS01</fullName>
    </submittedName>
</protein>
<evidence type="ECO:0000313" key="1">
    <source>
        <dbReference type="EMBL" id="CAJ2508396.1"/>
    </source>
</evidence>
<name>A0AAI8VPU8_9PEZI</name>
<accession>A0AAI8VPU8</accession>
<gene>
    <name evidence="1" type="ORF">KHLLAP_LOCUS8864</name>
</gene>
<dbReference type="EMBL" id="CAUWAG010000011">
    <property type="protein sequence ID" value="CAJ2508396.1"/>
    <property type="molecule type" value="Genomic_DNA"/>
</dbReference>
<reference evidence="1" key="1">
    <citation type="submission" date="2023-10" db="EMBL/GenBank/DDBJ databases">
        <authorList>
            <person name="Hackl T."/>
        </authorList>
    </citation>
    <scope>NUCLEOTIDE SEQUENCE</scope>
</reference>
<dbReference type="AlphaFoldDB" id="A0AAI8VPU8"/>
<proteinExistence type="predicted"/>
<keyword evidence="2" id="KW-1185">Reference proteome</keyword>
<dbReference type="SUPFAM" id="SSF52047">
    <property type="entry name" value="RNI-like"/>
    <property type="match status" value="1"/>
</dbReference>
<comment type="caution">
    <text evidence="1">The sequence shown here is derived from an EMBL/GenBank/DDBJ whole genome shotgun (WGS) entry which is preliminary data.</text>
</comment>